<reference evidence="4 5" key="1">
    <citation type="submission" date="2015-09" db="EMBL/GenBank/DDBJ databases">
        <title>Draft genome of the parasitic nematode Teladorsagia circumcincta isolate WARC Sus (inbred).</title>
        <authorList>
            <person name="Mitreva M."/>
        </authorList>
    </citation>
    <scope>NUCLEOTIDE SEQUENCE [LARGE SCALE GENOMIC DNA]</scope>
    <source>
        <strain evidence="4 5">S</strain>
    </source>
</reference>
<sequence length="157" mass="17759">MKEKKIMFTMDLRNETLAQQKQDVVIWAQKYGIESQVQEFQSNLANLQNQIKQNVTDLISELSTVLEQYYSIMENNDQTRMEQMGVLRNLSDQYPEAYDVLLFAFQLYMPDSFGPISGGDSVEVQWGPRIPNDIIPVRSTTPPGAFSPGGPPPLPDG</sequence>
<dbReference type="EMBL" id="KZ353525">
    <property type="protein sequence ID" value="PIO61479.1"/>
    <property type="molecule type" value="Genomic_DNA"/>
</dbReference>
<accession>A0A2G9TTY4</accession>
<keyword evidence="1" id="KW-0175">Coiled coil</keyword>
<dbReference type="Pfam" id="PF02520">
    <property type="entry name" value="ANIS5_cation-bd"/>
    <property type="match status" value="1"/>
</dbReference>
<name>A0A2G9TTY4_TELCI</name>
<gene>
    <name evidence="4" type="ORF">TELCIR_16997</name>
</gene>
<dbReference type="Proteomes" id="UP000230423">
    <property type="component" value="Unassembled WGS sequence"/>
</dbReference>
<evidence type="ECO:0000313" key="4">
    <source>
        <dbReference type="EMBL" id="PIO61479.1"/>
    </source>
</evidence>
<organism evidence="4 5">
    <name type="scientific">Teladorsagia circumcincta</name>
    <name type="common">Brown stomach worm</name>
    <name type="synonym">Ostertagia circumcincta</name>
    <dbReference type="NCBI Taxonomy" id="45464"/>
    <lineage>
        <taxon>Eukaryota</taxon>
        <taxon>Metazoa</taxon>
        <taxon>Ecdysozoa</taxon>
        <taxon>Nematoda</taxon>
        <taxon>Chromadorea</taxon>
        <taxon>Rhabditida</taxon>
        <taxon>Rhabditina</taxon>
        <taxon>Rhabditomorpha</taxon>
        <taxon>Strongyloidea</taxon>
        <taxon>Trichostrongylidae</taxon>
        <taxon>Teladorsagia</taxon>
    </lineage>
</organism>
<dbReference type="PANTHER" id="PTHR21593">
    <property type="entry name" value="PRION-LIKE- Q/N-RICH -DOMAIN-BEARING PROTEIN PROTEIN"/>
    <property type="match status" value="1"/>
</dbReference>
<keyword evidence="5" id="KW-1185">Reference proteome</keyword>
<dbReference type="PANTHER" id="PTHR21593:SF36">
    <property type="entry name" value="DUF148 DOMAIN-CONTAINING PROTEIN-RELATED"/>
    <property type="match status" value="1"/>
</dbReference>
<feature type="coiled-coil region" evidence="1">
    <location>
        <begin position="30"/>
        <end position="57"/>
    </location>
</feature>
<feature type="non-terminal residue" evidence="4">
    <location>
        <position position="157"/>
    </location>
</feature>
<dbReference type="AlphaFoldDB" id="A0A2G9TTY4"/>
<evidence type="ECO:0000313" key="5">
    <source>
        <dbReference type="Proteomes" id="UP000230423"/>
    </source>
</evidence>
<dbReference type="OrthoDB" id="5867022at2759"/>
<protein>
    <recommendedName>
        <fullName evidence="3">SXP/RAL-2 family protein Ani s 5-like cation-binding domain-containing protein</fullName>
    </recommendedName>
</protein>
<feature type="region of interest" description="Disordered" evidence="2">
    <location>
        <begin position="136"/>
        <end position="157"/>
    </location>
</feature>
<evidence type="ECO:0000256" key="1">
    <source>
        <dbReference type="SAM" id="Coils"/>
    </source>
</evidence>
<evidence type="ECO:0000259" key="3">
    <source>
        <dbReference type="Pfam" id="PF02520"/>
    </source>
</evidence>
<proteinExistence type="predicted"/>
<dbReference type="InterPro" id="IPR052823">
    <property type="entry name" value="SXP/RAL-2_related"/>
</dbReference>
<evidence type="ECO:0000256" key="2">
    <source>
        <dbReference type="SAM" id="MobiDB-lite"/>
    </source>
</evidence>
<dbReference type="InterPro" id="IPR003677">
    <property type="entry name" value="ANIS5_cation-bd"/>
</dbReference>
<feature type="domain" description="SXP/RAL-2 family protein Ani s 5-like cation-binding" evidence="3">
    <location>
        <begin position="14"/>
        <end position="106"/>
    </location>
</feature>